<dbReference type="Pfam" id="PF00201">
    <property type="entry name" value="UDPGT"/>
    <property type="match status" value="1"/>
</dbReference>
<dbReference type="InterPro" id="IPR050481">
    <property type="entry name" value="UDP-glycosyltransf_plant"/>
</dbReference>
<reference evidence="4" key="1">
    <citation type="journal article" date="2013" name="Nat. Commun.">
        <title>Whole-genome sequencing of Oryza brachyantha reveals mechanisms underlying Oryza genome evolution.</title>
        <authorList>
            <person name="Chen J."/>
            <person name="Huang Q."/>
            <person name="Gao D."/>
            <person name="Wang J."/>
            <person name="Lang Y."/>
            <person name="Liu T."/>
            <person name="Li B."/>
            <person name="Bai Z."/>
            <person name="Luis Goicoechea J."/>
            <person name="Liang C."/>
            <person name="Chen C."/>
            <person name="Zhang W."/>
            <person name="Sun S."/>
            <person name="Liao Y."/>
            <person name="Zhang X."/>
            <person name="Yang L."/>
            <person name="Song C."/>
            <person name="Wang M."/>
            <person name="Shi J."/>
            <person name="Liu G."/>
            <person name="Liu J."/>
            <person name="Zhou H."/>
            <person name="Zhou W."/>
            <person name="Yu Q."/>
            <person name="An N."/>
            <person name="Chen Y."/>
            <person name="Cai Q."/>
            <person name="Wang B."/>
            <person name="Liu B."/>
            <person name="Min J."/>
            <person name="Huang Y."/>
            <person name="Wu H."/>
            <person name="Li Z."/>
            <person name="Zhang Y."/>
            <person name="Yin Y."/>
            <person name="Song W."/>
            <person name="Jiang J."/>
            <person name="Jackson S.A."/>
            <person name="Wing R.A."/>
            <person name="Wang J."/>
            <person name="Chen M."/>
        </authorList>
    </citation>
    <scope>NUCLEOTIDE SEQUENCE [LARGE SCALE GENOMIC DNA]</scope>
    <source>
        <strain evidence="4">cv. IRGC 101232</strain>
    </source>
</reference>
<dbReference type="FunFam" id="3.40.50.2000:FF:000020">
    <property type="entry name" value="Glycosyltransferase"/>
    <property type="match status" value="1"/>
</dbReference>
<sequence>MPASYLYAELPEDPDSAVYKAMMDLERRNIRCSNGFLVNTVESLEAPVLDALRDSLGHRGPGLPPFYCVGPLIEEAGERNESAERHECLAWLDRQPERSVVFLSFGSIVVGNHSEKQLKEIAAGLEKSGHRFLWVVRAPIASNDPEKKPHDPRADPDLDALLPAGFLERTRGRGAVVKLWAPQVDVLHHPATGAFVTHCGWNSVLEGVIAGVPMLCWPLYADQKMNMVFAVEEMGVGVEMVGWRKGHVAAEEVEAKVRLIMESEVGARVRARVTAQKEAVAAAWTDGGSSHTAFARFLSDVDSRQ</sequence>
<name>J3M932_ORYBR</name>
<protein>
    <submittedName>
        <fullName evidence="4">Uncharacterized protein</fullName>
    </submittedName>
</protein>
<dbReference type="OMA" id="FMEQTNG"/>
<dbReference type="GO" id="GO:0035251">
    <property type="term" value="F:UDP-glucosyltransferase activity"/>
    <property type="evidence" value="ECO:0007669"/>
    <property type="project" value="InterPro"/>
</dbReference>
<comment type="similarity">
    <text evidence="1 3">Belongs to the UDP-glycosyltransferase family.</text>
</comment>
<dbReference type="Gramene" id="OB05G31060.1">
    <property type="protein sequence ID" value="OB05G31060.1"/>
    <property type="gene ID" value="OB05G31060"/>
</dbReference>
<dbReference type="PROSITE" id="PS00375">
    <property type="entry name" value="UDPGT"/>
    <property type="match status" value="1"/>
</dbReference>
<keyword evidence="2 3" id="KW-0808">Transferase</keyword>
<dbReference type="Proteomes" id="UP000006038">
    <property type="component" value="Chromosome 5"/>
</dbReference>
<dbReference type="eggNOG" id="KOG1192">
    <property type="taxonomic scope" value="Eukaryota"/>
</dbReference>
<dbReference type="PANTHER" id="PTHR48048:SF92">
    <property type="entry name" value="OS01G0869400 PROTEIN"/>
    <property type="match status" value="1"/>
</dbReference>
<dbReference type="InterPro" id="IPR002213">
    <property type="entry name" value="UDP_glucos_trans"/>
</dbReference>
<organism evidence="4">
    <name type="scientific">Oryza brachyantha</name>
    <name type="common">malo sina</name>
    <dbReference type="NCBI Taxonomy" id="4533"/>
    <lineage>
        <taxon>Eukaryota</taxon>
        <taxon>Viridiplantae</taxon>
        <taxon>Streptophyta</taxon>
        <taxon>Embryophyta</taxon>
        <taxon>Tracheophyta</taxon>
        <taxon>Spermatophyta</taxon>
        <taxon>Magnoliopsida</taxon>
        <taxon>Liliopsida</taxon>
        <taxon>Poales</taxon>
        <taxon>Poaceae</taxon>
        <taxon>BOP clade</taxon>
        <taxon>Oryzoideae</taxon>
        <taxon>Oryzeae</taxon>
        <taxon>Oryzinae</taxon>
        <taxon>Oryza</taxon>
    </lineage>
</organism>
<dbReference type="CDD" id="cd03784">
    <property type="entry name" value="GT1_Gtf-like"/>
    <property type="match status" value="1"/>
</dbReference>
<dbReference type="AlphaFoldDB" id="J3M932"/>
<dbReference type="PANTHER" id="PTHR48048">
    <property type="entry name" value="GLYCOSYLTRANSFERASE"/>
    <property type="match status" value="1"/>
</dbReference>
<evidence type="ECO:0000313" key="4">
    <source>
        <dbReference type="EnsemblPlants" id="OB05G31060.1"/>
    </source>
</evidence>
<evidence type="ECO:0000256" key="1">
    <source>
        <dbReference type="ARBA" id="ARBA00009995"/>
    </source>
</evidence>
<dbReference type="InterPro" id="IPR035595">
    <property type="entry name" value="UDP_glycos_trans_CS"/>
</dbReference>
<dbReference type="SUPFAM" id="SSF53756">
    <property type="entry name" value="UDP-Glycosyltransferase/glycogen phosphorylase"/>
    <property type="match status" value="1"/>
</dbReference>
<evidence type="ECO:0000256" key="3">
    <source>
        <dbReference type="RuleBase" id="RU003718"/>
    </source>
</evidence>
<dbReference type="HOGENOM" id="CLU_001724_1_0_1"/>
<dbReference type="EnsemblPlants" id="OB05G31060.1">
    <property type="protein sequence ID" value="OB05G31060.1"/>
    <property type="gene ID" value="OB05G31060"/>
</dbReference>
<dbReference type="Gene3D" id="3.40.50.2000">
    <property type="entry name" value="Glycogen Phosphorylase B"/>
    <property type="match status" value="2"/>
</dbReference>
<accession>J3M932</accession>
<evidence type="ECO:0000256" key="2">
    <source>
        <dbReference type="ARBA" id="ARBA00022679"/>
    </source>
</evidence>
<keyword evidence="5" id="KW-1185">Reference proteome</keyword>
<reference evidence="4" key="2">
    <citation type="submission" date="2013-04" db="UniProtKB">
        <authorList>
            <consortium name="EnsemblPlants"/>
        </authorList>
    </citation>
    <scope>IDENTIFICATION</scope>
</reference>
<keyword evidence="3" id="KW-0328">Glycosyltransferase</keyword>
<evidence type="ECO:0000313" key="5">
    <source>
        <dbReference type="Proteomes" id="UP000006038"/>
    </source>
</evidence>
<proteinExistence type="inferred from homology"/>